<dbReference type="InParanoid" id="A0A1E7EXJ6"/>
<feature type="region of interest" description="Disordered" evidence="1">
    <location>
        <begin position="92"/>
        <end position="190"/>
    </location>
</feature>
<evidence type="ECO:0000313" key="3">
    <source>
        <dbReference type="Proteomes" id="UP000095751"/>
    </source>
</evidence>
<keyword evidence="3" id="KW-1185">Reference proteome</keyword>
<dbReference type="KEGG" id="fcy:FRACYDRAFT_246627"/>
<dbReference type="AlphaFoldDB" id="A0A1E7EXJ6"/>
<evidence type="ECO:0000313" key="2">
    <source>
        <dbReference type="EMBL" id="OEU10760.1"/>
    </source>
</evidence>
<accession>A0A1E7EXJ6</accession>
<dbReference type="EMBL" id="KV784370">
    <property type="protein sequence ID" value="OEU10760.1"/>
    <property type="molecule type" value="Genomic_DNA"/>
</dbReference>
<organism evidence="2 3">
    <name type="scientific">Fragilariopsis cylindrus CCMP1102</name>
    <dbReference type="NCBI Taxonomy" id="635003"/>
    <lineage>
        <taxon>Eukaryota</taxon>
        <taxon>Sar</taxon>
        <taxon>Stramenopiles</taxon>
        <taxon>Ochrophyta</taxon>
        <taxon>Bacillariophyta</taxon>
        <taxon>Bacillariophyceae</taxon>
        <taxon>Bacillariophycidae</taxon>
        <taxon>Bacillariales</taxon>
        <taxon>Bacillariaceae</taxon>
        <taxon>Fragilariopsis</taxon>
    </lineage>
</organism>
<proteinExistence type="predicted"/>
<feature type="compositionally biased region" description="Acidic residues" evidence="1">
    <location>
        <begin position="137"/>
        <end position="161"/>
    </location>
</feature>
<dbReference type="Proteomes" id="UP000095751">
    <property type="component" value="Unassembled WGS sequence"/>
</dbReference>
<feature type="compositionally biased region" description="Basic and acidic residues" evidence="1">
    <location>
        <begin position="179"/>
        <end position="190"/>
    </location>
</feature>
<sequence>MSVYQKIFQATSRRAAQASAFSVSSLRTNQPLALWAIPAGVGATWFLWGALTDELKEGIFGLTYDYDYDVNKVEMERTQRMDARIAIRAAKDKLNGGDDDDEDDDEEGGGGDDDDDDDDDSDGDAISAAVSKAVAGEDADEEETVDVVEEEDADDDDEEEEAPKPKKKKAEDMTDEEKWDYYAERADDEE</sequence>
<protein>
    <submittedName>
        <fullName evidence="2">Uncharacterized protein</fullName>
    </submittedName>
</protein>
<reference evidence="2 3" key="1">
    <citation type="submission" date="2016-09" db="EMBL/GenBank/DDBJ databases">
        <title>Extensive genetic diversity and differential bi-allelic expression allows diatom success in the polar Southern Ocean.</title>
        <authorList>
            <consortium name="DOE Joint Genome Institute"/>
            <person name="Mock T."/>
            <person name="Otillar R.P."/>
            <person name="Strauss J."/>
            <person name="Dupont C."/>
            <person name="Frickenhaus S."/>
            <person name="Maumus F."/>
            <person name="Mcmullan M."/>
            <person name="Sanges R."/>
            <person name="Schmutz J."/>
            <person name="Toseland A."/>
            <person name="Valas R."/>
            <person name="Veluchamy A."/>
            <person name="Ward B.J."/>
            <person name="Allen A."/>
            <person name="Barry K."/>
            <person name="Falciatore A."/>
            <person name="Ferrante M."/>
            <person name="Fortunato A.E."/>
            <person name="Gloeckner G."/>
            <person name="Gruber A."/>
            <person name="Hipkin R."/>
            <person name="Janech M."/>
            <person name="Kroth P."/>
            <person name="Leese F."/>
            <person name="Lindquist E."/>
            <person name="Lyon B.R."/>
            <person name="Martin J."/>
            <person name="Mayer C."/>
            <person name="Parker M."/>
            <person name="Quesneville H."/>
            <person name="Raymond J."/>
            <person name="Uhlig C."/>
            <person name="Valentin K.U."/>
            <person name="Worden A.Z."/>
            <person name="Armbrust E.V."/>
            <person name="Bowler C."/>
            <person name="Green B."/>
            <person name="Moulton V."/>
            <person name="Van Oosterhout C."/>
            <person name="Grigoriev I."/>
        </authorList>
    </citation>
    <scope>NUCLEOTIDE SEQUENCE [LARGE SCALE GENOMIC DNA]</scope>
    <source>
        <strain evidence="2 3">CCMP1102</strain>
    </source>
</reference>
<dbReference type="OrthoDB" id="10585172at2759"/>
<feature type="compositionally biased region" description="Acidic residues" evidence="1">
    <location>
        <begin position="97"/>
        <end position="123"/>
    </location>
</feature>
<evidence type="ECO:0000256" key="1">
    <source>
        <dbReference type="SAM" id="MobiDB-lite"/>
    </source>
</evidence>
<gene>
    <name evidence="2" type="ORF">FRACYDRAFT_246627</name>
</gene>
<name>A0A1E7EXJ6_9STRA</name>